<feature type="domain" description="AMP-binding enzyme C-terminal" evidence="8">
    <location>
        <begin position="125"/>
        <end position="200"/>
    </location>
</feature>
<evidence type="ECO:0000256" key="5">
    <source>
        <dbReference type="ARBA" id="ARBA00047319"/>
    </source>
</evidence>
<dbReference type="PANTHER" id="PTHR43201:SF5">
    <property type="entry name" value="MEDIUM-CHAIN ACYL-COA LIGASE ACSF2, MITOCHONDRIAL"/>
    <property type="match status" value="1"/>
</dbReference>
<evidence type="ECO:0000313" key="10">
    <source>
        <dbReference type="Proteomes" id="UP001488805"/>
    </source>
</evidence>
<dbReference type="FunFam" id="3.30.300.30:FF:000008">
    <property type="entry name" value="2,3-dihydroxybenzoate-AMP ligase"/>
    <property type="match status" value="1"/>
</dbReference>
<evidence type="ECO:0000256" key="1">
    <source>
        <dbReference type="ARBA" id="ARBA00006432"/>
    </source>
</evidence>
<reference evidence="9 10" key="1">
    <citation type="journal article" date="2024" name="Genome Biol. Evol.">
        <title>Chromosome-level genome assembly of the viviparous eelpout Zoarces viviparus.</title>
        <authorList>
            <person name="Fuhrmann N."/>
            <person name="Brasseur M.V."/>
            <person name="Bakowski C.E."/>
            <person name="Podsiadlowski L."/>
            <person name="Prost S."/>
            <person name="Krehenwinkel H."/>
            <person name="Mayer C."/>
        </authorList>
    </citation>
    <scope>NUCLEOTIDE SEQUENCE [LARGE SCALE GENOMIC DNA]</scope>
    <source>
        <strain evidence="9">NO-MEL_2022_Ind0_liver</strain>
    </source>
</reference>
<comment type="function">
    <text evidence="3">Acyl-CoA synthases catalyze the initial reaction in fatty acid metabolism, by forming a thioester with CoA. Has some preference toward medium-chain substrates. Plays a role in adipocyte differentiation.</text>
</comment>
<dbReference type="InterPro" id="IPR045851">
    <property type="entry name" value="AMP-bd_C_sf"/>
</dbReference>
<dbReference type="Gene3D" id="3.40.50.12780">
    <property type="entry name" value="N-terminal domain of ligase-like"/>
    <property type="match status" value="1"/>
</dbReference>
<sequence length="220" mass="24864">MEYYVMVAYGTTENSPMTFCTSPTDNLERKSETVGFVVEHTEAKIVDPTTGQVVPLGATGELMTRGYCVMLGYWDDEAKTQECITKSGWYKTGDLASMDAFSYCRIEGRIKDMIIRGGENVYPAEIEQFLHTHPKVKEAQVVGVVDARMGEEICACIKLIDGEECTAEEIKVYCKQHIAHFKIPRYVLFVTSYPLTVTGKIQKYELRKEAEQQLGLKKDK</sequence>
<dbReference type="SUPFAM" id="SSF56801">
    <property type="entry name" value="Acetyl-CoA synthetase-like"/>
    <property type="match status" value="1"/>
</dbReference>
<dbReference type="InterPro" id="IPR042099">
    <property type="entry name" value="ANL_N_sf"/>
</dbReference>
<comment type="catalytic activity">
    <reaction evidence="5">
        <text>octanoate + ATP + CoA = octanoyl-CoA + AMP + diphosphate</text>
        <dbReference type="Rhea" id="RHEA:33631"/>
        <dbReference type="ChEBI" id="CHEBI:25646"/>
        <dbReference type="ChEBI" id="CHEBI:30616"/>
        <dbReference type="ChEBI" id="CHEBI:33019"/>
        <dbReference type="ChEBI" id="CHEBI:57287"/>
        <dbReference type="ChEBI" id="CHEBI:57386"/>
        <dbReference type="ChEBI" id="CHEBI:456215"/>
    </reaction>
</comment>
<comment type="caution">
    <text evidence="9">The sequence shown here is derived from an EMBL/GenBank/DDBJ whole genome shotgun (WGS) entry which is preliminary data.</text>
</comment>
<keyword evidence="2" id="KW-0436">Ligase</keyword>
<evidence type="ECO:0000256" key="2">
    <source>
        <dbReference type="ARBA" id="ARBA00022598"/>
    </source>
</evidence>
<protein>
    <recommendedName>
        <fullName evidence="4">Medium-chain acyl-CoA ligase ACSF2, mitochondrial</fullName>
    </recommendedName>
</protein>
<dbReference type="Proteomes" id="UP001488805">
    <property type="component" value="Unassembled WGS sequence"/>
</dbReference>
<organism evidence="9 10">
    <name type="scientific">Zoarces viviparus</name>
    <name type="common">Viviparous eelpout</name>
    <name type="synonym">Blennius viviparus</name>
    <dbReference type="NCBI Taxonomy" id="48416"/>
    <lineage>
        <taxon>Eukaryota</taxon>
        <taxon>Metazoa</taxon>
        <taxon>Chordata</taxon>
        <taxon>Craniata</taxon>
        <taxon>Vertebrata</taxon>
        <taxon>Euteleostomi</taxon>
        <taxon>Actinopterygii</taxon>
        <taxon>Neopterygii</taxon>
        <taxon>Teleostei</taxon>
        <taxon>Neoteleostei</taxon>
        <taxon>Acanthomorphata</taxon>
        <taxon>Eupercaria</taxon>
        <taxon>Perciformes</taxon>
        <taxon>Cottioidei</taxon>
        <taxon>Zoarcales</taxon>
        <taxon>Zoarcidae</taxon>
        <taxon>Zoarcinae</taxon>
        <taxon>Zoarces</taxon>
    </lineage>
</organism>
<dbReference type="Pfam" id="PF13193">
    <property type="entry name" value="AMP-binding_C"/>
    <property type="match status" value="1"/>
</dbReference>
<keyword evidence="10" id="KW-1185">Reference proteome</keyword>
<comment type="catalytic activity">
    <reaction evidence="6">
        <text>a medium-chain fatty acid + ATP + CoA = a medium-chain fatty acyl-CoA + AMP + diphosphate</text>
        <dbReference type="Rhea" id="RHEA:48340"/>
        <dbReference type="ChEBI" id="CHEBI:30616"/>
        <dbReference type="ChEBI" id="CHEBI:33019"/>
        <dbReference type="ChEBI" id="CHEBI:57287"/>
        <dbReference type="ChEBI" id="CHEBI:59558"/>
        <dbReference type="ChEBI" id="CHEBI:90546"/>
        <dbReference type="ChEBI" id="CHEBI:456215"/>
        <dbReference type="EC" id="6.2.1.2"/>
    </reaction>
</comment>
<dbReference type="EMBL" id="JBCEZU010000100">
    <property type="protein sequence ID" value="KAK9530002.1"/>
    <property type="molecule type" value="Genomic_DNA"/>
</dbReference>
<dbReference type="GO" id="GO:0031956">
    <property type="term" value="F:medium-chain fatty acid-CoA ligase activity"/>
    <property type="evidence" value="ECO:0007669"/>
    <property type="project" value="UniProtKB-EC"/>
</dbReference>
<name>A0AAW1F618_ZOAVI</name>
<evidence type="ECO:0000313" key="9">
    <source>
        <dbReference type="EMBL" id="KAK9530002.1"/>
    </source>
</evidence>
<evidence type="ECO:0000259" key="8">
    <source>
        <dbReference type="Pfam" id="PF13193"/>
    </source>
</evidence>
<comment type="similarity">
    <text evidence="1">Belongs to the ATP-dependent AMP-binding enzyme family.</text>
</comment>
<proteinExistence type="inferred from homology"/>
<dbReference type="InterPro" id="IPR000873">
    <property type="entry name" value="AMP-dep_synth/lig_dom"/>
</dbReference>
<dbReference type="GO" id="GO:0006631">
    <property type="term" value="P:fatty acid metabolic process"/>
    <property type="evidence" value="ECO:0007669"/>
    <property type="project" value="TreeGrafter"/>
</dbReference>
<dbReference type="Pfam" id="PF00501">
    <property type="entry name" value="AMP-binding"/>
    <property type="match status" value="1"/>
</dbReference>
<evidence type="ECO:0000256" key="3">
    <source>
        <dbReference type="ARBA" id="ARBA00037247"/>
    </source>
</evidence>
<dbReference type="PANTHER" id="PTHR43201">
    <property type="entry name" value="ACYL-COA SYNTHETASE"/>
    <property type="match status" value="1"/>
</dbReference>
<dbReference type="AlphaFoldDB" id="A0AAW1F618"/>
<accession>A0AAW1F618</accession>
<evidence type="ECO:0000259" key="7">
    <source>
        <dbReference type="Pfam" id="PF00501"/>
    </source>
</evidence>
<evidence type="ECO:0000256" key="4">
    <source>
        <dbReference type="ARBA" id="ARBA00039638"/>
    </source>
</evidence>
<evidence type="ECO:0000256" key="6">
    <source>
        <dbReference type="ARBA" id="ARBA00048277"/>
    </source>
</evidence>
<dbReference type="Gene3D" id="3.30.300.30">
    <property type="match status" value="1"/>
</dbReference>
<feature type="domain" description="AMP-dependent synthetase/ligase" evidence="7">
    <location>
        <begin position="5"/>
        <end position="74"/>
    </location>
</feature>
<dbReference type="InterPro" id="IPR025110">
    <property type="entry name" value="AMP-bd_C"/>
</dbReference>
<gene>
    <name evidence="9" type="ORF">VZT92_011542</name>
</gene>